<dbReference type="EMBL" id="JBHUCM010000002">
    <property type="protein sequence ID" value="MFD1535595.1"/>
    <property type="molecule type" value="Genomic_DNA"/>
</dbReference>
<comment type="caution">
    <text evidence="1">The sequence shown here is derived from an EMBL/GenBank/DDBJ whole genome shotgun (WGS) entry which is preliminary data.</text>
</comment>
<accession>A0ABW4FZ19</accession>
<name>A0ABW4FZ19_9ACTN</name>
<evidence type="ECO:0000313" key="2">
    <source>
        <dbReference type="Proteomes" id="UP001597097"/>
    </source>
</evidence>
<dbReference type="RefSeq" id="WP_219537852.1">
    <property type="nucleotide sequence ID" value="NZ_JAHKRM010000041.1"/>
</dbReference>
<reference evidence="2" key="1">
    <citation type="journal article" date="2019" name="Int. J. Syst. Evol. Microbiol.">
        <title>The Global Catalogue of Microorganisms (GCM) 10K type strain sequencing project: providing services to taxonomists for standard genome sequencing and annotation.</title>
        <authorList>
            <consortium name="The Broad Institute Genomics Platform"/>
            <consortium name="The Broad Institute Genome Sequencing Center for Infectious Disease"/>
            <person name="Wu L."/>
            <person name="Ma J."/>
        </authorList>
    </citation>
    <scope>NUCLEOTIDE SEQUENCE [LARGE SCALE GENOMIC DNA]</scope>
    <source>
        <strain evidence="2">CGMCC 1.15399</strain>
    </source>
</reference>
<gene>
    <name evidence="1" type="ORF">ACFSJ0_01035</name>
</gene>
<proteinExistence type="predicted"/>
<organism evidence="1 2">
    <name type="scientific">Nonomuraea guangzhouensis</name>
    <dbReference type="NCBI Taxonomy" id="1291555"/>
    <lineage>
        <taxon>Bacteria</taxon>
        <taxon>Bacillati</taxon>
        <taxon>Actinomycetota</taxon>
        <taxon>Actinomycetes</taxon>
        <taxon>Streptosporangiales</taxon>
        <taxon>Streptosporangiaceae</taxon>
        <taxon>Nonomuraea</taxon>
    </lineage>
</organism>
<dbReference type="Proteomes" id="UP001597097">
    <property type="component" value="Unassembled WGS sequence"/>
</dbReference>
<sequence length="72" mass="7998">MCDLSQQESRDLNDTLSKINSLAGQVETHRSSIEQTAYMDHENLAALLSDLERQVGSARAWVVAKPHEHAGH</sequence>
<keyword evidence="2" id="KW-1185">Reference proteome</keyword>
<evidence type="ECO:0000313" key="1">
    <source>
        <dbReference type="EMBL" id="MFD1535595.1"/>
    </source>
</evidence>
<protein>
    <submittedName>
        <fullName evidence="1">Uncharacterized protein</fullName>
    </submittedName>
</protein>